<accession>A0A1G2SLZ3</accession>
<evidence type="ECO:0008006" key="3">
    <source>
        <dbReference type="Google" id="ProtNLM"/>
    </source>
</evidence>
<protein>
    <recommendedName>
        <fullName evidence="3">Macrocin O-methyltransferase</fullName>
    </recommendedName>
</protein>
<dbReference type="AlphaFoldDB" id="A0A1G2SLZ3"/>
<name>A0A1G2SLZ3_9BACT</name>
<dbReference type="InterPro" id="IPR008884">
    <property type="entry name" value="TylF_MeTrfase"/>
</dbReference>
<gene>
    <name evidence="1" type="ORF">A2591_02495</name>
</gene>
<dbReference type="PANTHER" id="PTHR40036:SF1">
    <property type="entry name" value="MACROCIN O-METHYLTRANSFERASE"/>
    <property type="match status" value="1"/>
</dbReference>
<sequence>MKHTLKKFLNRFGFDVVRYPTILFDGRRMDIVLYLNFLFNKLTDIPGDIVECGVGKGRSFLMLAFLTQREGKPRAVWGFDSFEGFPEPSKHDASARNPKKGEWSGTRPEDITAILRNAGMVESFIKEKVKLVPGFFENTVHTYDGPGIALLHIDADLYDSYVVVLEKLFPLVAKGGVVLFDEYNQKRWPGAKKAVDEFLQGTPYKLEKVPFAEKYFIVK</sequence>
<dbReference type="STRING" id="1802730.A2591_02495"/>
<comment type="caution">
    <text evidence="1">The sequence shown here is derived from an EMBL/GenBank/DDBJ whole genome shotgun (WGS) entry which is preliminary data.</text>
</comment>
<dbReference type="InterPro" id="IPR029063">
    <property type="entry name" value="SAM-dependent_MTases_sf"/>
</dbReference>
<evidence type="ECO:0000313" key="1">
    <source>
        <dbReference type="EMBL" id="OHA85679.1"/>
    </source>
</evidence>
<dbReference type="PANTHER" id="PTHR40036">
    <property type="entry name" value="MACROCIN O-METHYLTRANSFERASE"/>
    <property type="match status" value="1"/>
</dbReference>
<dbReference type="SUPFAM" id="SSF53335">
    <property type="entry name" value="S-adenosyl-L-methionine-dependent methyltransferases"/>
    <property type="match status" value="1"/>
</dbReference>
<dbReference type="Gene3D" id="3.40.50.150">
    <property type="entry name" value="Vaccinia Virus protein VP39"/>
    <property type="match status" value="1"/>
</dbReference>
<evidence type="ECO:0000313" key="2">
    <source>
        <dbReference type="Proteomes" id="UP000178168"/>
    </source>
</evidence>
<dbReference type="Proteomes" id="UP000178168">
    <property type="component" value="Unassembled WGS sequence"/>
</dbReference>
<dbReference type="EMBL" id="MHUZ01000020">
    <property type="protein sequence ID" value="OHA85679.1"/>
    <property type="molecule type" value="Genomic_DNA"/>
</dbReference>
<organism evidence="1 2">
    <name type="scientific">Candidatus Yonathbacteria bacterium RIFOXYD1_FULL_52_36</name>
    <dbReference type="NCBI Taxonomy" id="1802730"/>
    <lineage>
        <taxon>Bacteria</taxon>
        <taxon>Candidatus Yonathiibacteriota</taxon>
    </lineage>
</organism>
<proteinExistence type="predicted"/>
<reference evidence="1 2" key="1">
    <citation type="journal article" date="2016" name="Nat. Commun.">
        <title>Thousands of microbial genomes shed light on interconnected biogeochemical processes in an aquifer system.</title>
        <authorList>
            <person name="Anantharaman K."/>
            <person name="Brown C.T."/>
            <person name="Hug L.A."/>
            <person name="Sharon I."/>
            <person name="Castelle C.J."/>
            <person name="Probst A.J."/>
            <person name="Thomas B.C."/>
            <person name="Singh A."/>
            <person name="Wilkins M.J."/>
            <person name="Karaoz U."/>
            <person name="Brodie E.L."/>
            <person name="Williams K.H."/>
            <person name="Hubbard S.S."/>
            <person name="Banfield J.F."/>
        </authorList>
    </citation>
    <scope>NUCLEOTIDE SEQUENCE [LARGE SCALE GENOMIC DNA]</scope>
</reference>
<dbReference type="Pfam" id="PF05711">
    <property type="entry name" value="TylF"/>
    <property type="match status" value="1"/>
</dbReference>